<protein>
    <recommendedName>
        <fullName evidence="4">Outer membrane protein beta-barrel domain-containing protein</fullName>
    </recommendedName>
</protein>
<evidence type="ECO:0000313" key="3">
    <source>
        <dbReference type="Proteomes" id="UP000001317"/>
    </source>
</evidence>
<dbReference type="Proteomes" id="UP000001317">
    <property type="component" value="Chromosome"/>
</dbReference>
<dbReference type="HOGENOM" id="CLU_1194233_0_0_6"/>
<evidence type="ECO:0000313" key="2">
    <source>
        <dbReference type="EMBL" id="ABZ75840.1"/>
    </source>
</evidence>
<name>B0TKN8_SHEHH</name>
<feature type="chain" id="PRO_5002753783" description="Outer membrane protein beta-barrel domain-containing protein" evidence="1">
    <location>
        <begin position="28"/>
        <end position="232"/>
    </location>
</feature>
<dbReference type="KEGG" id="shl:Shal_1271"/>
<gene>
    <name evidence="2" type="ordered locus">Shal_1271</name>
</gene>
<accession>B0TKN8</accession>
<dbReference type="RefSeq" id="WP_012276381.1">
    <property type="nucleotide sequence ID" value="NC_010334.1"/>
</dbReference>
<proteinExistence type="predicted"/>
<dbReference type="OrthoDB" id="6259025at2"/>
<keyword evidence="1" id="KW-0732">Signal</keyword>
<dbReference type="SUPFAM" id="SSF56925">
    <property type="entry name" value="OMPA-like"/>
    <property type="match status" value="1"/>
</dbReference>
<dbReference type="AlphaFoldDB" id="B0TKN8"/>
<dbReference type="InterPro" id="IPR011250">
    <property type="entry name" value="OMP/PagP_B-barrel"/>
</dbReference>
<feature type="signal peptide" evidence="1">
    <location>
        <begin position="1"/>
        <end position="27"/>
    </location>
</feature>
<sequence>MKKVLLTSVLSSVLAVSAMAVSHTASASDFTINPMVGASKNKAMGTNVAAGLEAGYKDFILGYTYTSETDKRSNTESFGFDDGDTAPDWRSFDASLYTTEKYKAHTLYVGYQFAVGPGHLAVKAGADFSKYSANAGFDVIEYNQGGTLNKAGMGLEAKSNTVVSPMVGVGYYLDNGLNFNVHYTFQNGARDMKYSASGYNNSKPEAVSLGRAKNDLENKDFGTWMFTVGYRF</sequence>
<evidence type="ECO:0000256" key="1">
    <source>
        <dbReference type="SAM" id="SignalP"/>
    </source>
</evidence>
<keyword evidence="3" id="KW-1185">Reference proteome</keyword>
<dbReference type="EMBL" id="CP000931">
    <property type="protein sequence ID" value="ABZ75840.1"/>
    <property type="molecule type" value="Genomic_DNA"/>
</dbReference>
<dbReference type="eggNOG" id="ENOG5030907">
    <property type="taxonomic scope" value="Bacteria"/>
</dbReference>
<evidence type="ECO:0008006" key="4">
    <source>
        <dbReference type="Google" id="ProtNLM"/>
    </source>
</evidence>
<organism evidence="2 3">
    <name type="scientific">Shewanella halifaxensis (strain HAW-EB4)</name>
    <dbReference type="NCBI Taxonomy" id="458817"/>
    <lineage>
        <taxon>Bacteria</taxon>
        <taxon>Pseudomonadati</taxon>
        <taxon>Pseudomonadota</taxon>
        <taxon>Gammaproteobacteria</taxon>
        <taxon>Alteromonadales</taxon>
        <taxon>Shewanellaceae</taxon>
        <taxon>Shewanella</taxon>
    </lineage>
</organism>
<reference evidence="2" key="1">
    <citation type="submission" date="2008-01" db="EMBL/GenBank/DDBJ databases">
        <title>Complete sequence of Shewanella halifaxensis HAW-EB4.</title>
        <authorList>
            <consortium name="US DOE Joint Genome Institute"/>
            <person name="Copeland A."/>
            <person name="Lucas S."/>
            <person name="Lapidus A."/>
            <person name="Glavina del Rio T."/>
            <person name="Dalin E."/>
            <person name="Tice H."/>
            <person name="Bruce D."/>
            <person name="Goodwin L."/>
            <person name="Pitluck S."/>
            <person name="Sims D."/>
            <person name="Brettin T."/>
            <person name="Detter J.C."/>
            <person name="Han C."/>
            <person name="Kuske C.R."/>
            <person name="Schmutz J."/>
            <person name="Larimer F."/>
            <person name="Land M."/>
            <person name="Hauser L."/>
            <person name="Kyrpides N."/>
            <person name="Kim E."/>
            <person name="Zhao J.-S."/>
            <person name="Richardson P."/>
        </authorList>
    </citation>
    <scope>NUCLEOTIDE SEQUENCE [LARGE SCALE GENOMIC DNA]</scope>
    <source>
        <strain evidence="2">HAW-EB4</strain>
    </source>
</reference>